<dbReference type="CDD" id="cd01650">
    <property type="entry name" value="RT_nLTR_like"/>
    <property type="match status" value="1"/>
</dbReference>
<dbReference type="STRING" id="409849.ENSPMGP00000017620"/>
<evidence type="ECO:0000313" key="3">
    <source>
        <dbReference type="Proteomes" id="UP000261520"/>
    </source>
</evidence>
<accession>A0A3B4ALQ4</accession>
<organism evidence="2 3">
    <name type="scientific">Periophthalmus magnuspinnatus</name>
    <dbReference type="NCBI Taxonomy" id="409849"/>
    <lineage>
        <taxon>Eukaryota</taxon>
        <taxon>Metazoa</taxon>
        <taxon>Chordata</taxon>
        <taxon>Craniata</taxon>
        <taxon>Vertebrata</taxon>
        <taxon>Euteleostomi</taxon>
        <taxon>Actinopterygii</taxon>
        <taxon>Neopterygii</taxon>
        <taxon>Teleostei</taxon>
        <taxon>Neoteleostei</taxon>
        <taxon>Acanthomorphata</taxon>
        <taxon>Gobiaria</taxon>
        <taxon>Gobiiformes</taxon>
        <taxon>Gobioidei</taxon>
        <taxon>Gobiidae</taxon>
        <taxon>Oxudercinae</taxon>
        <taxon>Periophthalmus</taxon>
    </lineage>
</organism>
<dbReference type="InterPro" id="IPR043502">
    <property type="entry name" value="DNA/RNA_pol_sf"/>
</dbReference>
<evidence type="ECO:0000313" key="2">
    <source>
        <dbReference type="Ensembl" id="ENSPMGP00000017620.1"/>
    </source>
</evidence>
<feature type="domain" description="Reverse transcriptase" evidence="1">
    <location>
        <begin position="132"/>
        <end position="356"/>
    </location>
</feature>
<sequence>RRAWLTLSFSSSGPVWRPWKRGTAFFFGLEKRKQGKLFIQELTDSAGVTSADHCTLLETIQTFYSELFRAQGTSEARLTEGDRDGPITAAEVREAIKGLNNNKSPGQDGLTSEFYKTFAHRIAPILQSLYTQMQSENRFSTLFCTSVITLLHKKDSKLDLENYRPISLLNTDYKILTKILANRLRLVIASVISPTQSYSVPHRDIANNILTNNVDFRKAFDRVEHSFLWDVLRQFGFGDTFISWIQLLYQNARSRVKCNGSLTDTFPLSRSVRQGCPLSSLLYSIVAEPLAALIKKNPHGNCGDLCLVFHKKRIGEHNLVLFLSSHLINVQKESAHCWQDSKLHREAPMDVLSIALTTWPQKFSCMQFKKETDVTKSSLIK</sequence>
<dbReference type="AlphaFoldDB" id="A0A3B4ALQ4"/>
<dbReference type="InterPro" id="IPR000477">
    <property type="entry name" value="RT_dom"/>
</dbReference>
<reference evidence="2" key="1">
    <citation type="submission" date="2025-08" db="UniProtKB">
        <authorList>
            <consortium name="Ensembl"/>
        </authorList>
    </citation>
    <scope>IDENTIFICATION</scope>
</reference>
<dbReference type="Ensembl" id="ENSPMGT00000018803.1">
    <property type="protein sequence ID" value="ENSPMGP00000017620.1"/>
    <property type="gene ID" value="ENSPMGG00000014421.1"/>
</dbReference>
<reference evidence="2" key="2">
    <citation type="submission" date="2025-09" db="UniProtKB">
        <authorList>
            <consortium name="Ensembl"/>
        </authorList>
    </citation>
    <scope>IDENTIFICATION</scope>
</reference>
<dbReference type="Proteomes" id="UP000261520">
    <property type="component" value="Unplaced"/>
</dbReference>
<keyword evidence="3" id="KW-1185">Reference proteome</keyword>
<protein>
    <recommendedName>
        <fullName evidence="1">Reverse transcriptase domain-containing protein</fullName>
    </recommendedName>
</protein>
<evidence type="ECO:0000259" key="1">
    <source>
        <dbReference type="PROSITE" id="PS50878"/>
    </source>
</evidence>
<proteinExistence type="predicted"/>
<dbReference type="Pfam" id="PF00078">
    <property type="entry name" value="RVT_1"/>
    <property type="match status" value="1"/>
</dbReference>
<name>A0A3B4ALQ4_9GOBI</name>
<dbReference type="SUPFAM" id="SSF56672">
    <property type="entry name" value="DNA/RNA polymerases"/>
    <property type="match status" value="1"/>
</dbReference>
<dbReference type="PANTHER" id="PTHR19446">
    <property type="entry name" value="REVERSE TRANSCRIPTASES"/>
    <property type="match status" value="1"/>
</dbReference>
<dbReference type="PROSITE" id="PS50878">
    <property type="entry name" value="RT_POL"/>
    <property type="match status" value="1"/>
</dbReference>